<dbReference type="PANTHER" id="PTHR35450">
    <property type="entry name" value="REVERSE TRANSCRIPTASE DOMAIN-CONTAINING PROTEIN"/>
    <property type="match status" value="1"/>
</dbReference>
<name>A0A8R2M2D2_BOMMO</name>
<sequence>MRSNIFSANELEQLRLEAVPASSLAPAEGRVSIASMQDLNVGGAVDTGYQPLAADGGADGIASQDNEQIRRILEEAILEVREMPLDARPRIPKIAQSHHSRNVVEAVNEMLLPYLENSSSLTDTNSILFGAAMAVCRYIGAKLQPNRQVTAADAQRVREAEPAWKRRIERRISDARVLIGKLISFRTGNTRPRVLRFVRIAFARCGLGPAVPNAQQLADRIDLLKQKVAAWSKRIRRYSERVQRYRQNRLFVSDQRKFYRSLEQANVSAVTERPAGQEMVTFWRNLWSRPVEHVEGSWMQVIEDSCAGIPPMSPVTISKGDIKAAVCSSSHWKSPGCDGLQLYWLKSFRACHETLARQFQEALDTKVLPAFLTTGITHLIPKSENSCRVLSGAQNGCRRGSRGTKELLLIDAVAGQQVKRNRRNFSAAWIDYKKAFDSVPHTWLKRVLELYKIDDTVRDFLGACMGQWSTMLSLSGVRLSAVEDRIKVNRGIFQGDCLSPLWFCLALNPLSSLLEASRTGFQFRRGGLKVSHLFYMDDLKLYAPHAAGLRRLLDITCDFSSRIRMRLGVDKCAVVHVERGSIVSSDRLPVSDGINLRALSEGETYRYLGMSQNLGIDVAVVKQAACDVFYERLTKVCKSLLSGVNKTRAFNGWAMPVLLYTFGVLRWTQTELDALDRKVRSIMTLHRMLHPKSSVMRLYIPRKCGGRGLLSAKVMHNSGVCSLREYFLSRADSVMHREVMECDKGLTPLALARDGWQSPAVLSTSDREAIWKGKELHGRFFQALHEPHVDKEASVHWLRFGDLFGETEGFVCAIQDQVIRTNNYRKHILRDGTADICRLCRRPGESLRHVTSGCSMLANTEYLHRHNQAARILHQELALKYGLIEQRLPYYKYQPDAVLENDRAKLYWDRPIITDRTILANKPDIVLMDRTESRVFLVDITIPYDENLVRVLKLHRIQVAMNKSEQQKRLISGNLSRFV</sequence>
<organism evidence="3 4">
    <name type="scientific">Bombyx mori</name>
    <name type="common">Silk moth</name>
    <dbReference type="NCBI Taxonomy" id="7091"/>
    <lineage>
        <taxon>Eukaryota</taxon>
        <taxon>Metazoa</taxon>
        <taxon>Ecdysozoa</taxon>
        <taxon>Arthropoda</taxon>
        <taxon>Hexapoda</taxon>
        <taxon>Insecta</taxon>
        <taxon>Pterygota</taxon>
        <taxon>Neoptera</taxon>
        <taxon>Endopterygota</taxon>
        <taxon>Lepidoptera</taxon>
        <taxon>Glossata</taxon>
        <taxon>Ditrysia</taxon>
        <taxon>Bombycoidea</taxon>
        <taxon>Bombycidae</taxon>
        <taxon>Bombycinae</taxon>
        <taxon>Bombyx</taxon>
    </lineage>
</organism>
<evidence type="ECO:0000313" key="3">
    <source>
        <dbReference type="EnsemblMetazoa" id="XP_037871002.1"/>
    </source>
</evidence>
<reference evidence="4" key="1">
    <citation type="journal article" date="2008" name="Insect Biochem. Mol. Biol.">
        <title>The genome of a lepidopteran model insect, the silkworm Bombyx mori.</title>
        <authorList>
            <consortium name="International Silkworm Genome Consortium"/>
        </authorList>
    </citation>
    <scope>NUCLEOTIDE SEQUENCE [LARGE SCALE GENOMIC DNA]</scope>
    <source>
        <strain evidence="4">p50T</strain>
    </source>
</reference>
<accession>A0A8R2M2D2</accession>
<dbReference type="PANTHER" id="PTHR35450:SF2">
    <property type="entry name" value="REVERSE TRANSCRIPTASE DOMAIN-CONTAINING PROTEIN"/>
    <property type="match status" value="1"/>
</dbReference>
<dbReference type="SUPFAM" id="SSF56672">
    <property type="entry name" value="DNA/RNA polymerases"/>
    <property type="match status" value="1"/>
</dbReference>
<feature type="coiled-coil region" evidence="1">
    <location>
        <begin position="214"/>
        <end position="248"/>
    </location>
</feature>
<reference evidence="3" key="2">
    <citation type="submission" date="2022-06" db="UniProtKB">
        <authorList>
            <consortium name="EnsemblMetazoa"/>
        </authorList>
    </citation>
    <scope>IDENTIFICATION</scope>
    <source>
        <strain evidence="3">p50T (Dazao)</strain>
    </source>
</reference>
<dbReference type="Proteomes" id="UP000005204">
    <property type="component" value="Unassembled WGS sequence"/>
</dbReference>
<dbReference type="PROSITE" id="PS50878">
    <property type="entry name" value="RT_POL"/>
    <property type="match status" value="1"/>
</dbReference>
<dbReference type="InterPro" id="IPR000477">
    <property type="entry name" value="RT_dom"/>
</dbReference>
<dbReference type="InterPro" id="IPR043502">
    <property type="entry name" value="DNA/RNA_pol_sf"/>
</dbReference>
<evidence type="ECO:0000313" key="4">
    <source>
        <dbReference type="Proteomes" id="UP000005204"/>
    </source>
</evidence>
<dbReference type="CDD" id="cd01650">
    <property type="entry name" value="RT_nLTR_like"/>
    <property type="match status" value="1"/>
</dbReference>
<dbReference type="EnsemblMetazoa" id="XM_038015074.1">
    <property type="protein sequence ID" value="XP_037871002.1"/>
    <property type="gene ID" value="LOC119629391"/>
</dbReference>
<dbReference type="AlphaFoldDB" id="A0A8R2M2D2"/>
<proteinExistence type="predicted"/>
<evidence type="ECO:0000256" key="1">
    <source>
        <dbReference type="SAM" id="Coils"/>
    </source>
</evidence>
<keyword evidence="4" id="KW-1185">Reference proteome</keyword>
<protein>
    <recommendedName>
        <fullName evidence="2">Reverse transcriptase domain-containing protein</fullName>
    </recommendedName>
</protein>
<dbReference type="GO" id="GO:0071897">
    <property type="term" value="P:DNA biosynthetic process"/>
    <property type="evidence" value="ECO:0007669"/>
    <property type="project" value="UniProtKB-ARBA"/>
</dbReference>
<feature type="domain" description="Reverse transcriptase" evidence="2">
    <location>
        <begin position="361"/>
        <end position="612"/>
    </location>
</feature>
<evidence type="ECO:0000259" key="2">
    <source>
        <dbReference type="PROSITE" id="PS50878"/>
    </source>
</evidence>
<dbReference type="Pfam" id="PF00078">
    <property type="entry name" value="RVT_1"/>
    <property type="match status" value="1"/>
</dbReference>
<keyword evidence="1" id="KW-0175">Coiled coil</keyword>